<protein>
    <recommendedName>
        <fullName evidence="10">Histone H2A</fullName>
    </recommendedName>
</protein>
<dbReference type="GO" id="GO:0003677">
    <property type="term" value="F:DNA binding"/>
    <property type="evidence" value="ECO:0007669"/>
    <property type="project" value="UniProtKB-KW"/>
</dbReference>
<reference evidence="14" key="1">
    <citation type="submission" date="2020-10" db="EMBL/GenBank/DDBJ databases">
        <authorList>
            <person name="Han B."/>
            <person name="Lu T."/>
            <person name="Zhao Q."/>
            <person name="Huang X."/>
            <person name="Zhao Y."/>
        </authorList>
    </citation>
    <scope>NUCLEOTIDE SEQUENCE</scope>
</reference>
<keyword evidence="6 10" id="KW-0238">DNA-binding</keyword>
<evidence type="ECO:0000256" key="7">
    <source>
        <dbReference type="ARBA" id="ARBA00023242"/>
    </source>
</evidence>
<dbReference type="GO" id="GO:0000786">
    <property type="term" value="C:nucleosome"/>
    <property type="evidence" value="ECO:0007669"/>
    <property type="project" value="UniProtKB-KW"/>
</dbReference>
<dbReference type="Pfam" id="PF00125">
    <property type="entry name" value="Histone"/>
    <property type="match status" value="1"/>
</dbReference>
<comment type="caution">
    <text evidence="14">The sequence shown here is derived from an EMBL/GenBank/DDBJ whole genome shotgun (WGS) entry which is preliminary data.</text>
</comment>
<dbReference type="GO" id="GO:0005634">
    <property type="term" value="C:nucleus"/>
    <property type="evidence" value="ECO:0007669"/>
    <property type="project" value="UniProtKB-SubCell"/>
</dbReference>
<dbReference type="InterPro" id="IPR032454">
    <property type="entry name" value="Histone_H2A_C"/>
</dbReference>
<dbReference type="CDD" id="cd00074">
    <property type="entry name" value="HFD_H2A"/>
    <property type="match status" value="1"/>
</dbReference>
<comment type="function">
    <text evidence="9">Variant histones H2A are synthesized throughout the cell cycle and are very different from classical S-phase regulated H2A. May replace conventional H2A in a subset of nucleosomes. Nucleosomes wrap and compact DNA into chromatin, limiting DNA accessibility to the cellular machineries which require DNA as a template. Histones thereby play a central role in transcription regulation, DNA repair, DNA replication and chromosomal stability. DNA accessibility is regulated via a complex set of post-translational modifications of histones, also called histone code, and nucleosome remodeling.</text>
</comment>
<keyword evidence="11" id="KW-1133">Transmembrane helix</keyword>
<evidence type="ECO:0000313" key="15">
    <source>
        <dbReference type="Proteomes" id="UP000604825"/>
    </source>
</evidence>
<keyword evidence="7 10" id="KW-0539">Nucleus</keyword>
<evidence type="ECO:0000256" key="11">
    <source>
        <dbReference type="SAM" id="Phobius"/>
    </source>
</evidence>
<keyword evidence="8 10" id="KW-0544">Nucleosome core</keyword>
<name>A0A811Q797_9POAL</name>
<comment type="subunit">
    <text evidence="4 10">The nucleosome is a histone octamer containing two molecules each of H2A, H2B, H3 and H4 assembled in one H3-H4 heterotetramer and two H2A-H2B heterodimers. The octamer wraps approximately 147 bp of DNA.</text>
</comment>
<feature type="domain" description="Core Histone H2A/H2B/H3" evidence="12">
    <location>
        <begin position="91"/>
        <end position="157"/>
    </location>
</feature>
<dbReference type="FunFam" id="1.10.20.10:FF:000005">
    <property type="entry name" value="Histone H2A"/>
    <property type="match status" value="1"/>
</dbReference>
<comment type="subcellular location">
    <subcellularLocation>
        <location evidence="2">Chromosome</location>
    </subcellularLocation>
    <subcellularLocation>
        <location evidence="1 10">Nucleus</location>
    </subcellularLocation>
</comment>
<dbReference type="GO" id="GO:0046982">
    <property type="term" value="F:protein heterodimerization activity"/>
    <property type="evidence" value="ECO:0007669"/>
    <property type="project" value="InterPro"/>
</dbReference>
<comment type="similarity">
    <text evidence="3 10">Belongs to the histone H2A family.</text>
</comment>
<dbReference type="PRINTS" id="PR00620">
    <property type="entry name" value="HISTONEH2A"/>
</dbReference>
<keyword evidence="5 10" id="KW-0158">Chromosome</keyword>
<evidence type="ECO:0000256" key="8">
    <source>
        <dbReference type="ARBA" id="ARBA00023269"/>
    </source>
</evidence>
<evidence type="ECO:0000256" key="9">
    <source>
        <dbReference type="ARBA" id="ARBA00055491"/>
    </source>
</evidence>
<evidence type="ECO:0000256" key="4">
    <source>
        <dbReference type="ARBA" id="ARBA00011538"/>
    </source>
</evidence>
<evidence type="ECO:0000259" key="12">
    <source>
        <dbReference type="Pfam" id="PF00125"/>
    </source>
</evidence>
<feature type="domain" description="Histone H2A C-terminal" evidence="13">
    <location>
        <begin position="159"/>
        <end position="186"/>
    </location>
</feature>
<dbReference type="SUPFAM" id="SSF47113">
    <property type="entry name" value="Histone-fold"/>
    <property type="match status" value="1"/>
</dbReference>
<evidence type="ECO:0000256" key="2">
    <source>
        <dbReference type="ARBA" id="ARBA00004286"/>
    </source>
</evidence>
<evidence type="ECO:0000256" key="1">
    <source>
        <dbReference type="ARBA" id="ARBA00004123"/>
    </source>
</evidence>
<evidence type="ECO:0000256" key="10">
    <source>
        <dbReference type="RuleBase" id="RU003767"/>
    </source>
</evidence>
<proteinExistence type="inferred from homology"/>
<organism evidence="14 15">
    <name type="scientific">Miscanthus lutarioriparius</name>
    <dbReference type="NCBI Taxonomy" id="422564"/>
    <lineage>
        <taxon>Eukaryota</taxon>
        <taxon>Viridiplantae</taxon>
        <taxon>Streptophyta</taxon>
        <taxon>Embryophyta</taxon>
        <taxon>Tracheophyta</taxon>
        <taxon>Spermatophyta</taxon>
        <taxon>Magnoliopsida</taxon>
        <taxon>Liliopsida</taxon>
        <taxon>Poales</taxon>
        <taxon>Poaceae</taxon>
        <taxon>PACMAD clade</taxon>
        <taxon>Panicoideae</taxon>
        <taxon>Andropogonodae</taxon>
        <taxon>Andropogoneae</taxon>
        <taxon>Saccharinae</taxon>
        <taxon>Miscanthus</taxon>
    </lineage>
</organism>
<evidence type="ECO:0000256" key="3">
    <source>
        <dbReference type="ARBA" id="ARBA00010691"/>
    </source>
</evidence>
<dbReference type="Pfam" id="PF16211">
    <property type="entry name" value="Histone_H2A_C"/>
    <property type="match status" value="1"/>
</dbReference>
<evidence type="ECO:0000259" key="13">
    <source>
        <dbReference type="Pfam" id="PF16211"/>
    </source>
</evidence>
<keyword evidence="15" id="KW-1185">Reference proteome</keyword>
<dbReference type="InterPro" id="IPR007125">
    <property type="entry name" value="H2A/H2B/H3"/>
</dbReference>
<feature type="transmembrane region" description="Helical" evidence="11">
    <location>
        <begin position="45"/>
        <end position="65"/>
    </location>
</feature>
<dbReference type="InterPro" id="IPR002119">
    <property type="entry name" value="Histone_H2A"/>
</dbReference>
<keyword evidence="11" id="KW-0812">Transmembrane</keyword>
<accession>A0A811Q797</accession>
<dbReference type="SMART" id="SM00414">
    <property type="entry name" value="H2A"/>
    <property type="match status" value="1"/>
</dbReference>
<dbReference type="EMBL" id="CAJGYO010000010">
    <property type="protein sequence ID" value="CAD6256474.1"/>
    <property type="molecule type" value="Genomic_DNA"/>
</dbReference>
<dbReference type="InterPro" id="IPR009072">
    <property type="entry name" value="Histone-fold"/>
</dbReference>
<dbReference type="PANTHER" id="PTHR23430">
    <property type="entry name" value="HISTONE H2A"/>
    <property type="match status" value="1"/>
</dbReference>
<dbReference type="AlphaFoldDB" id="A0A811Q797"/>
<keyword evidence="11" id="KW-0472">Membrane</keyword>
<dbReference type="OrthoDB" id="9421954at2759"/>
<evidence type="ECO:0000256" key="6">
    <source>
        <dbReference type="ARBA" id="ARBA00023125"/>
    </source>
</evidence>
<sequence>MAGKGGKGLIAAKITAGVDKDKKAPITRSARAGLQVAPPFSARLFLFRSLLCFVLVPLVALLRPLRDEGSFLGVKLTPAAFCAFLAYGAMRFPVGRIHRQLKERSQANGRVGATAAVYAAAILEYLTAEVLELAGNASKDLKMKRISPRHLQLAIRGDEELDTLIKGTIAGGGVIPHIHKSLINKGVKE</sequence>
<evidence type="ECO:0000256" key="5">
    <source>
        <dbReference type="ARBA" id="ARBA00022454"/>
    </source>
</evidence>
<dbReference type="Gene3D" id="1.10.20.10">
    <property type="entry name" value="Histone, subunit A"/>
    <property type="match status" value="1"/>
</dbReference>
<dbReference type="Proteomes" id="UP000604825">
    <property type="component" value="Unassembled WGS sequence"/>
</dbReference>
<feature type="transmembrane region" description="Helical" evidence="11">
    <location>
        <begin position="71"/>
        <end position="90"/>
    </location>
</feature>
<dbReference type="GO" id="GO:0030527">
    <property type="term" value="F:structural constituent of chromatin"/>
    <property type="evidence" value="ECO:0007669"/>
    <property type="project" value="InterPro"/>
</dbReference>
<gene>
    <name evidence="14" type="ORF">NCGR_LOCUS39980</name>
</gene>
<evidence type="ECO:0000313" key="14">
    <source>
        <dbReference type="EMBL" id="CAD6256474.1"/>
    </source>
</evidence>